<dbReference type="PROSITE" id="PS51917">
    <property type="entry name" value="PRU"/>
    <property type="match status" value="1"/>
</dbReference>
<dbReference type="PANTHER" id="PTHR12225:SF0">
    <property type="entry name" value="PROTEASOMAL UBIQUITIN RECEPTOR ADRM1"/>
    <property type="match status" value="1"/>
</dbReference>
<dbReference type="GO" id="GO:0061133">
    <property type="term" value="F:endopeptidase activator activity"/>
    <property type="evidence" value="ECO:0007669"/>
    <property type="project" value="TreeGrafter"/>
</dbReference>
<feature type="domain" description="Pru" evidence="7">
    <location>
        <begin position="1"/>
        <end position="136"/>
    </location>
</feature>
<feature type="compositionally biased region" description="Acidic residues" evidence="6">
    <location>
        <begin position="153"/>
        <end position="164"/>
    </location>
</feature>
<keyword evidence="3" id="KW-0963">Cytoplasm</keyword>
<dbReference type="GO" id="GO:0008541">
    <property type="term" value="C:proteasome regulatory particle, lid subcomplex"/>
    <property type="evidence" value="ECO:0007669"/>
    <property type="project" value="TreeGrafter"/>
</dbReference>
<evidence type="ECO:0000256" key="6">
    <source>
        <dbReference type="SAM" id="MobiDB-lite"/>
    </source>
</evidence>
<comment type="caution">
    <text evidence="8">The sequence shown here is derived from an EMBL/GenBank/DDBJ whole genome shotgun (WGS) entry which is preliminary data.</text>
</comment>
<dbReference type="EMBL" id="JAPDRK010000001">
    <property type="protein sequence ID" value="KAJ9616768.1"/>
    <property type="molecule type" value="Genomic_DNA"/>
</dbReference>
<accession>A0AA38XNH9</accession>
<evidence type="ECO:0000313" key="9">
    <source>
        <dbReference type="Proteomes" id="UP001172673"/>
    </source>
</evidence>
<dbReference type="Gene3D" id="1.10.2020.20">
    <property type="match status" value="1"/>
</dbReference>
<protein>
    <recommendedName>
        <fullName evidence="7">Pru domain-containing protein</fullName>
    </recommendedName>
</protein>
<evidence type="ECO:0000256" key="2">
    <source>
        <dbReference type="ARBA" id="ARBA00004496"/>
    </source>
</evidence>
<dbReference type="InterPro" id="IPR038108">
    <property type="entry name" value="RPN13_DEUBAD_sf"/>
</dbReference>
<name>A0AA38XNH9_9EURO</name>
<feature type="compositionally biased region" description="Basic and acidic residues" evidence="6">
    <location>
        <begin position="187"/>
        <end position="199"/>
    </location>
</feature>
<dbReference type="GO" id="GO:0005634">
    <property type="term" value="C:nucleus"/>
    <property type="evidence" value="ECO:0007669"/>
    <property type="project" value="UniProtKB-SubCell"/>
</dbReference>
<keyword evidence="9" id="KW-1185">Reference proteome</keyword>
<comment type="subcellular location">
    <subcellularLocation>
        <location evidence="2">Cytoplasm</location>
    </subcellularLocation>
    <subcellularLocation>
        <location evidence="1">Nucleus</location>
    </subcellularLocation>
</comment>
<organism evidence="8 9">
    <name type="scientific">Cladophialophora chaetospira</name>
    <dbReference type="NCBI Taxonomy" id="386627"/>
    <lineage>
        <taxon>Eukaryota</taxon>
        <taxon>Fungi</taxon>
        <taxon>Dikarya</taxon>
        <taxon>Ascomycota</taxon>
        <taxon>Pezizomycotina</taxon>
        <taxon>Eurotiomycetes</taxon>
        <taxon>Chaetothyriomycetidae</taxon>
        <taxon>Chaetothyriales</taxon>
        <taxon>Herpotrichiellaceae</taxon>
        <taxon>Cladophialophora</taxon>
    </lineage>
</organism>
<dbReference type="PANTHER" id="PTHR12225">
    <property type="entry name" value="ADHESION REGULATING MOLECULE 1 110 KDA CELL MEMBRANE GLYCOPROTEIN"/>
    <property type="match status" value="1"/>
</dbReference>
<evidence type="ECO:0000259" key="7">
    <source>
        <dbReference type="PROSITE" id="PS51917"/>
    </source>
</evidence>
<dbReference type="Proteomes" id="UP001172673">
    <property type="component" value="Unassembled WGS sequence"/>
</dbReference>
<dbReference type="InterPro" id="IPR044868">
    <property type="entry name" value="Rpn13/ADRM1_Pru"/>
</dbReference>
<dbReference type="GO" id="GO:0070628">
    <property type="term" value="F:proteasome binding"/>
    <property type="evidence" value="ECO:0007669"/>
    <property type="project" value="TreeGrafter"/>
</dbReference>
<dbReference type="InterPro" id="IPR006773">
    <property type="entry name" value="Rpn13/ADRM1"/>
</dbReference>
<reference evidence="8" key="1">
    <citation type="submission" date="2022-10" db="EMBL/GenBank/DDBJ databases">
        <title>Culturing micro-colonial fungi from biological soil crusts in the Mojave desert and describing Neophaeococcomyces mojavensis, and introducing the new genera and species Taxawa tesnikishii.</title>
        <authorList>
            <person name="Kurbessoian T."/>
            <person name="Stajich J.E."/>
        </authorList>
    </citation>
    <scope>NUCLEOTIDE SEQUENCE</scope>
    <source>
        <strain evidence="8">TK_41</strain>
    </source>
</reference>
<keyword evidence="4" id="KW-0647">Proteasome</keyword>
<dbReference type="Pfam" id="PF16550">
    <property type="entry name" value="RPN13_C"/>
    <property type="match status" value="1"/>
</dbReference>
<evidence type="ECO:0000313" key="8">
    <source>
        <dbReference type="EMBL" id="KAJ9616768.1"/>
    </source>
</evidence>
<evidence type="ECO:0000256" key="1">
    <source>
        <dbReference type="ARBA" id="ARBA00004123"/>
    </source>
</evidence>
<dbReference type="InterPro" id="IPR038633">
    <property type="entry name" value="Rpn13/ADRM1_Pru_sf"/>
</dbReference>
<gene>
    <name evidence="8" type="ORF">H2200_000487</name>
</gene>
<dbReference type="Pfam" id="PF04683">
    <property type="entry name" value="Rpn13_ADRM1_Pru"/>
    <property type="match status" value="1"/>
</dbReference>
<dbReference type="Gene3D" id="2.30.29.70">
    <property type="entry name" value="Proteasomal ubiquitin receptor Rpn13/ADRM1"/>
    <property type="match status" value="1"/>
</dbReference>
<evidence type="ECO:0000256" key="4">
    <source>
        <dbReference type="ARBA" id="ARBA00022942"/>
    </source>
</evidence>
<proteinExistence type="predicted"/>
<sequence>MSTAPVLTFKAGLCDFDESTSPAKVKPLPTPGYLYLFSDDDLLHLCWRPRSAPSNEPQLDLLMLPTDGSFTPYQPTGSNAKKPAGGRIYVLKFSSSPQRYLFWLQSRSQHPEGDASWFSPRDLKLGQIVNTLLQGEEVDVEAQMASIPQDQNGPDEDEPMEDVEGTSHDRNRPSGGGGAGPDATGGDIREEGEPSREGGADGGRAAASGDASALVQNFLQAMAQRDQGGSNQPQEKLFTTLADLLTPASTIPLLDSADEELVDRLYECLPPQLVATVQSSVDTSALQNPNSSSEDKKAAQQKLTKARKDMLRRVLHSPQFSQSLSSLTIALREGGLPIISETIKIPVRNGGYLRHGGVPMGGGEAVEAFMEGVKKDVEDKIAKGDGDTGDDRMEED</sequence>
<feature type="region of interest" description="Disordered" evidence="6">
    <location>
        <begin position="146"/>
        <end position="209"/>
    </location>
</feature>
<dbReference type="AlphaFoldDB" id="A0AA38XNH9"/>
<dbReference type="GO" id="GO:0005737">
    <property type="term" value="C:cytoplasm"/>
    <property type="evidence" value="ECO:0007669"/>
    <property type="project" value="UniProtKB-SubCell"/>
</dbReference>
<keyword evidence="5" id="KW-0539">Nucleus</keyword>
<dbReference type="InterPro" id="IPR032368">
    <property type="entry name" value="RPN13_DEUBAD"/>
</dbReference>
<evidence type="ECO:0000256" key="5">
    <source>
        <dbReference type="ARBA" id="ARBA00023242"/>
    </source>
</evidence>
<evidence type="ECO:0000256" key="3">
    <source>
        <dbReference type="ARBA" id="ARBA00022490"/>
    </source>
</evidence>